<dbReference type="Gene3D" id="1.10.418.10">
    <property type="entry name" value="Calponin-like domain"/>
    <property type="match status" value="1"/>
</dbReference>
<feature type="coiled-coil region" evidence="1">
    <location>
        <begin position="830"/>
        <end position="857"/>
    </location>
</feature>
<feature type="region of interest" description="Disordered" evidence="2">
    <location>
        <begin position="1110"/>
        <end position="1146"/>
    </location>
</feature>
<organism evidence="4">
    <name type="scientific">Chaetoceros debilis</name>
    <dbReference type="NCBI Taxonomy" id="122233"/>
    <lineage>
        <taxon>Eukaryota</taxon>
        <taxon>Sar</taxon>
        <taxon>Stramenopiles</taxon>
        <taxon>Ochrophyta</taxon>
        <taxon>Bacillariophyta</taxon>
        <taxon>Coscinodiscophyceae</taxon>
        <taxon>Chaetocerotophycidae</taxon>
        <taxon>Chaetocerotales</taxon>
        <taxon>Chaetocerotaceae</taxon>
        <taxon>Chaetoceros</taxon>
    </lineage>
</organism>
<feature type="coiled-coil region" evidence="1">
    <location>
        <begin position="513"/>
        <end position="661"/>
    </location>
</feature>
<feature type="region of interest" description="Disordered" evidence="2">
    <location>
        <begin position="1"/>
        <end position="54"/>
    </location>
</feature>
<dbReference type="PANTHER" id="PTHR23159:SF31">
    <property type="entry name" value="CENTROSOME-ASSOCIATED PROTEIN CEP250 ISOFORM X1"/>
    <property type="match status" value="1"/>
</dbReference>
<dbReference type="SUPFAM" id="SSF116907">
    <property type="entry name" value="Hook domain"/>
    <property type="match status" value="1"/>
</dbReference>
<feature type="region of interest" description="Disordered" evidence="2">
    <location>
        <begin position="104"/>
        <end position="126"/>
    </location>
</feature>
<feature type="compositionally biased region" description="Polar residues" evidence="2">
    <location>
        <begin position="1"/>
        <end position="11"/>
    </location>
</feature>
<keyword evidence="1" id="KW-0175">Coiled coil</keyword>
<dbReference type="GO" id="GO:0008017">
    <property type="term" value="F:microtubule binding"/>
    <property type="evidence" value="ECO:0007669"/>
    <property type="project" value="InterPro"/>
</dbReference>
<evidence type="ECO:0000256" key="2">
    <source>
        <dbReference type="SAM" id="MobiDB-lite"/>
    </source>
</evidence>
<gene>
    <name evidence="4" type="ORF">CDEB00056_LOCUS7194</name>
</gene>
<accession>A0A7S3V7Q8</accession>
<feature type="domain" description="Hook C-terminal" evidence="3">
    <location>
        <begin position="436"/>
        <end position="832"/>
    </location>
</feature>
<dbReference type="GO" id="GO:0031122">
    <property type="term" value="P:cytoplasmic microtubule organization"/>
    <property type="evidence" value="ECO:0007669"/>
    <property type="project" value="InterPro"/>
</dbReference>
<feature type="compositionally biased region" description="Low complexity" evidence="2">
    <location>
        <begin position="31"/>
        <end position="54"/>
    </location>
</feature>
<sequence>MKSAMRSSSKSPHPHSANRNRRLGHIRTKSSSKSPVPTSNVNGSINSNVNSNDNVNVNKMREKEQEIAIITWLYTFPQVHECDKSRGGDINSLEDFKQEFRKFRRGADDNDENDNDDNNDDENNRGNHDIILSALLQSAADICNIDDKTRDEGVRNCQSHPNNQQHHICWSFIATWVNDSKDDCTTCNNNGNNCDNNKAVSVLSALLGYAMSEECEQRNTYIPRIMNLDRQIQQTLMAIITELNDKKQQQQSQSDHTCSSYSTGIGYNANFSGNNMTTPMSHQKHVSISHADESYLDDLNIDEDNESLLDDDDDDEFGVDKENMNMHNRRGRGHGHGHQHHRKSFLKHTSPFANRSSFGSAPGSASSSIQQIRSPLSTTFTSPIISTSKHNHNRNSMSMSIGHTPQSGGSKSFSFDTGKYTPPMHPTSAVSSRKIIQMEKETSELKERNDLLNRELEACHEREAEVQSTLEETEARHRASRMKLESEGMARENEIRDHLSQKVLGLERQLKKSQSVAVQAAEAKEEVASLRDEVDVLQHAKVKLQLTEDQLRKCKGKLEQLGDVSKALQNEEKAHSDAVAKCLNLENQLAALVPLKRQLEDYKTRATDAEVRLVDYEDEIKRLEELGGDITGLNKELKLATFRQQEESEDLRRKMQQHEETVTIPTETHAVGGGISELNPELKEELLRLRNENARLKVFAAKREDDSVQRLEEKLDDAIRLSAKFKEQFLATKKTLDSTQNQLGASLQREQELEQNLSELESIKHDLETSLQQERLAAQKSKLDASRTLQKTKKELQEQARVGKELLSTEWEARYEEDQMKADSKYSKVLKESQEKEDVLKKQLEELQEESTAALIQSELDYADKVETIEAKHQESVENIEAKSKEDHDNLMSQGKQLIQRKKEEATRKIESLTEDLNKLKKEREVMHAKQKEFEEKVASKVKSYKQKLNAAITESEDSSKECDDLQTLKGKLEREKADLQGENDRLRRQLGSRMGSNEGQFEELQREYNVLLEENRAFKEKVSRNGGISPTNNFDFGDRPYSGGGAISASSLTQLRTEYEEKLEEVNDEKRELVMKNSALITDEKKAQKRIWELDVDIKKVQNENTSLSLQLERSKNDDSSSGNFSFTNTTGKREASKLTPTSLASRASKMWKSSSISRISTTNISIDENGNDGGDSPCSIESNQPMFNLTSPEFKKSLNRFKSSRDVEGFKTKLSQRLSTKKSSPRGMSLMDIVARGGTKLNVNEEWSNTFSSRKKKNTEQS</sequence>
<dbReference type="InterPro" id="IPR008636">
    <property type="entry name" value="Hook_C"/>
</dbReference>
<evidence type="ECO:0000256" key="1">
    <source>
        <dbReference type="SAM" id="Coils"/>
    </source>
</evidence>
<feature type="coiled-coil region" evidence="1">
    <location>
        <begin position="896"/>
        <end position="1022"/>
    </location>
</feature>
<evidence type="ECO:0000313" key="4">
    <source>
        <dbReference type="EMBL" id="CAE0462353.1"/>
    </source>
</evidence>
<dbReference type="InterPro" id="IPR036872">
    <property type="entry name" value="CH_dom_sf"/>
</dbReference>
<feature type="compositionally biased region" description="Basic residues" evidence="2">
    <location>
        <begin position="12"/>
        <end position="30"/>
    </location>
</feature>
<dbReference type="AlphaFoldDB" id="A0A7S3V7Q8"/>
<dbReference type="Pfam" id="PF05622">
    <property type="entry name" value="HOOK"/>
    <property type="match status" value="1"/>
</dbReference>
<dbReference type="PANTHER" id="PTHR23159">
    <property type="entry name" value="CENTROSOMAL PROTEIN 2"/>
    <property type="match status" value="1"/>
</dbReference>
<dbReference type="EMBL" id="HBIO01009358">
    <property type="protein sequence ID" value="CAE0462353.1"/>
    <property type="molecule type" value="Transcribed_RNA"/>
</dbReference>
<feature type="compositionally biased region" description="Low complexity" evidence="2">
    <location>
        <begin position="1121"/>
        <end position="1132"/>
    </location>
</feature>
<reference evidence="4" key="1">
    <citation type="submission" date="2021-01" db="EMBL/GenBank/DDBJ databases">
        <authorList>
            <person name="Corre E."/>
            <person name="Pelletier E."/>
            <person name="Niang G."/>
            <person name="Scheremetjew M."/>
            <person name="Finn R."/>
            <person name="Kale V."/>
            <person name="Holt S."/>
            <person name="Cochrane G."/>
            <person name="Meng A."/>
            <person name="Brown T."/>
            <person name="Cohen L."/>
        </authorList>
    </citation>
    <scope>NUCLEOTIDE SEQUENCE</scope>
    <source>
        <strain evidence="4">MM31A-1</strain>
    </source>
</reference>
<evidence type="ECO:0000259" key="3">
    <source>
        <dbReference type="Pfam" id="PF05622"/>
    </source>
</evidence>
<name>A0A7S3V7Q8_9STRA</name>
<protein>
    <recommendedName>
        <fullName evidence="3">Hook C-terminal domain-containing protein</fullName>
    </recommendedName>
</protein>
<feature type="coiled-coil region" evidence="1">
    <location>
        <begin position="701"/>
        <end position="770"/>
    </location>
</feature>
<proteinExistence type="predicted"/>
<feature type="coiled-coil region" evidence="1">
    <location>
        <begin position="435"/>
        <end position="476"/>
    </location>
</feature>
<feature type="compositionally biased region" description="Acidic residues" evidence="2">
    <location>
        <begin position="109"/>
        <end position="121"/>
    </location>
</feature>